<evidence type="ECO:0000256" key="6">
    <source>
        <dbReference type="ARBA" id="ARBA00022763"/>
    </source>
</evidence>
<dbReference type="InterPro" id="IPR013785">
    <property type="entry name" value="Aldolase_TIM"/>
</dbReference>
<protein>
    <recommendedName>
        <fullName evidence="13">8-oxo-dGTP diphosphatase</fullName>
        <ecNumber evidence="12">3.6.1.55</ecNumber>
    </recommendedName>
    <alternativeName>
        <fullName evidence="16">7,8-dihydro-8-oxoguanine-triphosphatase</fullName>
    </alternativeName>
    <alternativeName>
        <fullName evidence="15">Mutator protein MutT</fullName>
    </alternativeName>
    <alternativeName>
        <fullName evidence="14">dGTP pyrophosphohydrolase</fullName>
    </alternativeName>
</protein>
<dbReference type="GO" id="GO:0008413">
    <property type="term" value="F:8-oxo-7,8-dihydroguanosine triphosphate pyrophosphatase activity"/>
    <property type="evidence" value="ECO:0007669"/>
    <property type="project" value="TreeGrafter"/>
</dbReference>
<dbReference type="GO" id="GO:0044715">
    <property type="term" value="F:8-oxo-dGDP phosphatase activity"/>
    <property type="evidence" value="ECO:0007669"/>
    <property type="project" value="TreeGrafter"/>
</dbReference>
<dbReference type="PROSITE" id="PS51462">
    <property type="entry name" value="NUDIX"/>
    <property type="match status" value="1"/>
</dbReference>
<dbReference type="Pfam" id="PF00293">
    <property type="entry name" value="NUDIX"/>
    <property type="match status" value="1"/>
</dbReference>
<dbReference type="GO" id="GO:0044716">
    <property type="term" value="F:8-oxo-GDP phosphatase activity"/>
    <property type="evidence" value="ECO:0007669"/>
    <property type="project" value="TreeGrafter"/>
</dbReference>
<keyword evidence="5" id="KW-0479">Metal-binding</keyword>
<keyword evidence="7 17" id="KW-0378">Hydrolase</keyword>
<dbReference type="PANTHER" id="PTHR47707">
    <property type="entry name" value="8-OXO-DGTP DIPHOSPHATASE"/>
    <property type="match status" value="1"/>
</dbReference>
<dbReference type="InterPro" id="IPR020476">
    <property type="entry name" value="Nudix_hydrolase"/>
</dbReference>
<evidence type="ECO:0000256" key="3">
    <source>
        <dbReference type="ARBA" id="ARBA00022457"/>
    </source>
</evidence>
<dbReference type="InterPro" id="IPR000086">
    <property type="entry name" value="NUDIX_hydrolase_dom"/>
</dbReference>
<evidence type="ECO:0000256" key="13">
    <source>
        <dbReference type="ARBA" id="ARBA00040794"/>
    </source>
</evidence>
<dbReference type="AlphaFoldDB" id="A0AB39UWS2"/>
<evidence type="ECO:0000259" key="18">
    <source>
        <dbReference type="PROSITE" id="PS51462"/>
    </source>
</evidence>
<dbReference type="PROSITE" id="PS00893">
    <property type="entry name" value="NUDIX_BOX"/>
    <property type="match status" value="1"/>
</dbReference>
<dbReference type="GO" id="GO:0006281">
    <property type="term" value="P:DNA repair"/>
    <property type="evidence" value="ECO:0007669"/>
    <property type="project" value="UniProtKB-KW"/>
</dbReference>
<reference evidence="19" key="1">
    <citation type="submission" date="2024-05" db="EMBL/GenBank/DDBJ databases">
        <title>Genome sequencing of novel strain.</title>
        <authorList>
            <person name="Ganbat D."/>
            <person name="Ganbat S."/>
            <person name="Lee S.-J."/>
        </authorList>
    </citation>
    <scope>NUCLEOTIDE SEQUENCE</scope>
    <source>
        <strain evidence="19">SMD15-11</strain>
    </source>
</reference>
<dbReference type="Gene3D" id="3.90.79.10">
    <property type="entry name" value="Nucleoside Triphosphate Pyrophosphohydrolase"/>
    <property type="match status" value="1"/>
</dbReference>
<evidence type="ECO:0000256" key="10">
    <source>
        <dbReference type="ARBA" id="ARBA00035861"/>
    </source>
</evidence>
<comment type="cofactor">
    <cofactor evidence="1">
        <name>Mg(2+)</name>
        <dbReference type="ChEBI" id="CHEBI:18420"/>
    </cofactor>
</comment>
<evidence type="ECO:0000256" key="1">
    <source>
        <dbReference type="ARBA" id="ARBA00001946"/>
    </source>
</evidence>
<dbReference type="PANTHER" id="PTHR47707:SF1">
    <property type="entry name" value="NUDIX HYDROLASE FAMILY PROTEIN"/>
    <property type="match status" value="1"/>
</dbReference>
<gene>
    <name evidence="19" type="ORF">AAIA72_00230</name>
</gene>
<dbReference type="InterPro" id="IPR015797">
    <property type="entry name" value="NUDIX_hydrolase-like_dom_sf"/>
</dbReference>
<dbReference type="InterPro" id="IPR036206">
    <property type="entry name" value="ThiamineP_synth_sf"/>
</dbReference>
<comment type="catalytic activity">
    <reaction evidence="10">
        <text>8-oxo-dGTP + H2O = 8-oxo-dGMP + diphosphate + H(+)</text>
        <dbReference type="Rhea" id="RHEA:31575"/>
        <dbReference type="ChEBI" id="CHEBI:15377"/>
        <dbReference type="ChEBI" id="CHEBI:15378"/>
        <dbReference type="ChEBI" id="CHEBI:33019"/>
        <dbReference type="ChEBI" id="CHEBI:63224"/>
        <dbReference type="ChEBI" id="CHEBI:77896"/>
        <dbReference type="EC" id="3.6.1.55"/>
    </reaction>
</comment>
<name>A0AB39UWS2_9GAMM</name>
<dbReference type="GO" id="GO:0035539">
    <property type="term" value="F:8-oxo-7,8-dihydrodeoxyguanosine triphosphate pyrophosphatase activity"/>
    <property type="evidence" value="ECO:0007669"/>
    <property type="project" value="UniProtKB-EC"/>
</dbReference>
<dbReference type="NCBIfam" id="NF006530">
    <property type="entry name" value="PRK08999.1"/>
    <property type="match status" value="1"/>
</dbReference>
<keyword evidence="9" id="KW-0234">DNA repair</keyword>
<dbReference type="InterPro" id="IPR022998">
    <property type="entry name" value="ThiamineP_synth_TenI"/>
</dbReference>
<dbReference type="GO" id="GO:0046872">
    <property type="term" value="F:metal ion binding"/>
    <property type="evidence" value="ECO:0007669"/>
    <property type="project" value="UniProtKB-KW"/>
</dbReference>
<dbReference type="InterPro" id="IPR020084">
    <property type="entry name" value="NUDIX_hydrolase_CS"/>
</dbReference>
<evidence type="ECO:0000256" key="14">
    <source>
        <dbReference type="ARBA" id="ARBA00041592"/>
    </source>
</evidence>
<evidence type="ECO:0000256" key="12">
    <source>
        <dbReference type="ARBA" id="ARBA00038905"/>
    </source>
</evidence>
<keyword evidence="6" id="KW-0227">DNA damage</keyword>
<evidence type="ECO:0000256" key="4">
    <source>
        <dbReference type="ARBA" id="ARBA00022705"/>
    </source>
</evidence>
<evidence type="ECO:0000256" key="9">
    <source>
        <dbReference type="ARBA" id="ARBA00023204"/>
    </source>
</evidence>
<evidence type="ECO:0000256" key="15">
    <source>
        <dbReference type="ARBA" id="ARBA00041979"/>
    </source>
</evidence>
<dbReference type="EC" id="3.6.1.55" evidence="12"/>
<proteinExistence type="inferred from homology"/>
<evidence type="ECO:0000256" key="11">
    <source>
        <dbReference type="ARBA" id="ARBA00036904"/>
    </source>
</evidence>
<dbReference type="GO" id="GO:0006260">
    <property type="term" value="P:DNA replication"/>
    <property type="evidence" value="ECO:0007669"/>
    <property type="project" value="UniProtKB-KW"/>
</dbReference>
<comment type="similarity">
    <text evidence="2 17">Belongs to the Nudix hydrolase family.</text>
</comment>
<evidence type="ECO:0000256" key="7">
    <source>
        <dbReference type="ARBA" id="ARBA00022801"/>
    </source>
</evidence>
<dbReference type="KEGG" id="tcd:AAIA72_00230"/>
<comment type="catalytic activity">
    <reaction evidence="11">
        <text>8-oxo-GTP + H2O = 8-oxo-GMP + diphosphate + H(+)</text>
        <dbReference type="Rhea" id="RHEA:67616"/>
        <dbReference type="ChEBI" id="CHEBI:15377"/>
        <dbReference type="ChEBI" id="CHEBI:15378"/>
        <dbReference type="ChEBI" id="CHEBI:33019"/>
        <dbReference type="ChEBI" id="CHEBI:143553"/>
        <dbReference type="ChEBI" id="CHEBI:145694"/>
    </reaction>
</comment>
<dbReference type="EMBL" id="CP154858">
    <property type="protein sequence ID" value="XDT72450.1"/>
    <property type="molecule type" value="Genomic_DNA"/>
</dbReference>
<dbReference type="GO" id="GO:0009228">
    <property type="term" value="P:thiamine biosynthetic process"/>
    <property type="evidence" value="ECO:0007669"/>
    <property type="project" value="UniProtKB-KW"/>
</dbReference>
<organism evidence="19">
    <name type="scientific">Thermohahella caldifontis</name>
    <dbReference type="NCBI Taxonomy" id="3142973"/>
    <lineage>
        <taxon>Bacteria</taxon>
        <taxon>Pseudomonadati</taxon>
        <taxon>Pseudomonadota</taxon>
        <taxon>Gammaproteobacteria</taxon>
        <taxon>Oceanospirillales</taxon>
        <taxon>Hahellaceae</taxon>
        <taxon>Thermohahella</taxon>
    </lineage>
</organism>
<keyword evidence="4" id="KW-0235">DNA replication</keyword>
<feature type="domain" description="Nudix hydrolase" evidence="18">
    <location>
        <begin position="1"/>
        <end position="131"/>
    </location>
</feature>
<dbReference type="SUPFAM" id="SSF55811">
    <property type="entry name" value="Nudix"/>
    <property type="match status" value="1"/>
</dbReference>
<evidence type="ECO:0000256" key="17">
    <source>
        <dbReference type="RuleBase" id="RU003476"/>
    </source>
</evidence>
<keyword evidence="8" id="KW-0460">Magnesium</keyword>
<sequence>MTIDVAVGVITRARSEVLLAWRDASRHQGGCWEFPGGKLEPGETPLEGLIRELDEELGIRPDPASASPLLTIPWSYGDKAVRLHVWQAVRFEGVPHGREGQAVRWFAISDLSPDLFPAANRGILRALQLPRQVWVTPDLDDLEEALTQLTHAAEKGAQMVVLRSQGQFPGCVAALETFSGQARALGLRCILHERSLKSPGISADEVRRIQGVDGLHLSAASLCRADHRPGDDVLLGASCHTLADIRQANRLACDYIFLSPVRPTRSHPEARPLGWSTFGTWIAEAAMPVYALGGVGPEDLPHALRAGAQGIAGIRAFVRV</sequence>
<dbReference type="SUPFAM" id="SSF51391">
    <property type="entry name" value="Thiamin phosphate synthase"/>
    <property type="match status" value="1"/>
</dbReference>
<accession>A0AB39UWS2</accession>
<dbReference type="RefSeq" id="WP_369601457.1">
    <property type="nucleotide sequence ID" value="NZ_CP154858.1"/>
</dbReference>
<evidence type="ECO:0000256" key="2">
    <source>
        <dbReference type="ARBA" id="ARBA00005582"/>
    </source>
</evidence>
<dbReference type="Pfam" id="PF02581">
    <property type="entry name" value="TMP-TENI"/>
    <property type="match status" value="1"/>
</dbReference>
<evidence type="ECO:0000256" key="16">
    <source>
        <dbReference type="ARBA" id="ARBA00042798"/>
    </source>
</evidence>
<dbReference type="PRINTS" id="PR00502">
    <property type="entry name" value="NUDIXFAMILY"/>
</dbReference>
<evidence type="ECO:0000256" key="8">
    <source>
        <dbReference type="ARBA" id="ARBA00022842"/>
    </source>
</evidence>
<dbReference type="CDD" id="cd03425">
    <property type="entry name" value="NUDIX_MutT_NudA_like"/>
    <property type="match status" value="1"/>
</dbReference>
<dbReference type="CDD" id="cd00564">
    <property type="entry name" value="TMP_TenI"/>
    <property type="match status" value="1"/>
</dbReference>
<evidence type="ECO:0000256" key="5">
    <source>
        <dbReference type="ARBA" id="ARBA00022723"/>
    </source>
</evidence>
<keyword evidence="3" id="KW-0515">Mutator protein</keyword>
<evidence type="ECO:0000313" key="19">
    <source>
        <dbReference type="EMBL" id="XDT72450.1"/>
    </source>
</evidence>
<dbReference type="InterPro" id="IPR047127">
    <property type="entry name" value="MutT-like"/>
</dbReference>
<dbReference type="Gene3D" id="3.20.20.70">
    <property type="entry name" value="Aldolase class I"/>
    <property type="match status" value="1"/>
</dbReference>